<name>A0ABY4FLU6_9MICO</name>
<reference evidence="1 2" key="1">
    <citation type="submission" date="2022-04" db="EMBL/GenBank/DDBJ databases">
        <title>Leucobacter sp. isolated from rhizosphere of garlic.</title>
        <authorList>
            <person name="Won M."/>
            <person name="Lee C.-M."/>
            <person name="Woen H.-Y."/>
            <person name="Kwon S.-W."/>
        </authorList>
    </citation>
    <scope>NUCLEOTIDE SEQUENCE [LARGE SCALE GENOMIC DNA]</scope>
    <source>
        <strain evidence="1 2">H21R-40</strain>
    </source>
</reference>
<protein>
    <submittedName>
        <fullName evidence="1">Phage tail family protein</fullName>
    </submittedName>
</protein>
<sequence length="295" mass="32110">MAWDWTLTTEDRQITFGDDENLFVVDSWSVEPGKLRVDDREVPRGDGLRFGQDFRAGQVASFSLWVNGGDEATASAALSEFGAAWRNDTGRRIGGAMATLRHPQGRCAYGRPRGFTPDSNRIEQGWAKIKAEFECVDELWYGPEEVTEVSFVPPATGGLEFPAEAPFTFDSGPTVRNGSVIVSGDVASWPVFEILGPVANPEIDIIGVGRLVFRTTLAADQFLVVDTRPWARWVKRGYASNPTVLAALPGALDASGARLSDVALQPGAYSILLRGYDTTGTAKLRVRCEPAFTSF</sequence>
<evidence type="ECO:0000313" key="2">
    <source>
        <dbReference type="Proteomes" id="UP000831786"/>
    </source>
</evidence>
<organism evidence="1 2">
    <name type="scientific">Leucobacter allii</name>
    <dbReference type="NCBI Taxonomy" id="2932247"/>
    <lineage>
        <taxon>Bacteria</taxon>
        <taxon>Bacillati</taxon>
        <taxon>Actinomycetota</taxon>
        <taxon>Actinomycetes</taxon>
        <taxon>Micrococcales</taxon>
        <taxon>Microbacteriaceae</taxon>
        <taxon>Leucobacter</taxon>
    </lineage>
</organism>
<gene>
    <name evidence="1" type="ORF">MUN78_16590</name>
</gene>
<proteinExistence type="predicted"/>
<dbReference type="EMBL" id="CP095045">
    <property type="protein sequence ID" value="UOQ57249.1"/>
    <property type="molecule type" value="Genomic_DNA"/>
</dbReference>
<dbReference type="Proteomes" id="UP000831786">
    <property type="component" value="Chromosome"/>
</dbReference>
<accession>A0ABY4FLU6</accession>
<dbReference type="RefSeq" id="WP_244727922.1">
    <property type="nucleotide sequence ID" value="NZ_CP095045.1"/>
</dbReference>
<evidence type="ECO:0000313" key="1">
    <source>
        <dbReference type="EMBL" id="UOQ57249.1"/>
    </source>
</evidence>
<keyword evidence="2" id="KW-1185">Reference proteome</keyword>